<dbReference type="EMBL" id="JANCLU010000008">
    <property type="protein sequence ID" value="MCP8938892.1"/>
    <property type="molecule type" value="Genomic_DNA"/>
</dbReference>
<proteinExistence type="predicted"/>
<comment type="caution">
    <text evidence="4">The sequence shown here is derived from an EMBL/GenBank/DDBJ whole genome shotgun (WGS) entry which is preliminary data.</text>
</comment>
<dbReference type="CDD" id="cd04301">
    <property type="entry name" value="NAT_SF"/>
    <property type="match status" value="1"/>
</dbReference>
<dbReference type="SUPFAM" id="SSF55729">
    <property type="entry name" value="Acyl-CoA N-acyltransferases (Nat)"/>
    <property type="match status" value="1"/>
</dbReference>
<gene>
    <name evidence="4" type="ORF">NK718_10230</name>
</gene>
<organism evidence="4 5">
    <name type="scientific">Alsobacter ponti</name>
    <dbReference type="NCBI Taxonomy" id="2962936"/>
    <lineage>
        <taxon>Bacteria</taxon>
        <taxon>Pseudomonadati</taxon>
        <taxon>Pseudomonadota</taxon>
        <taxon>Alphaproteobacteria</taxon>
        <taxon>Hyphomicrobiales</taxon>
        <taxon>Alsobacteraceae</taxon>
        <taxon>Alsobacter</taxon>
    </lineage>
</organism>
<dbReference type="InterPro" id="IPR000182">
    <property type="entry name" value="GNAT_dom"/>
</dbReference>
<dbReference type="InterPro" id="IPR050680">
    <property type="entry name" value="YpeA/RimI_acetyltransf"/>
</dbReference>
<evidence type="ECO:0000313" key="5">
    <source>
        <dbReference type="Proteomes" id="UP001205890"/>
    </source>
</evidence>
<sequence>MSETLSSARAAEAAADLRLVEELERHSAASWPAPEVTAIGGWELRHTPGSRSRRVNCLTPVTFAPDGFDAALEAARRICAERGAPCTVRLQPLAGEKSRERVARLGLAPGDATSVQLAPLAAGGAVPDGVSLVDGFDAAWVEAMGLAHEDDATELAVVALLLERAAAGQVLATAFDGGRPAAFGRAVVRGDLAGIFHVVTDAAHRRRGLGRRTVAALMAAAAARGARRAYLQVTVANAEARPLYAWLGFREVYVYDYWAA</sequence>
<dbReference type="InterPro" id="IPR056935">
    <property type="entry name" value="Rv0428c-like_C"/>
</dbReference>
<evidence type="ECO:0000313" key="4">
    <source>
        <dbReference type="EMBL" id="MCP8938892.1"/>
    </source>
</evidence>
<keyword evidence="2" id="KW-0012">Acyltransferase</keyword>
<keyword evidence="1" id="KW-0808">Transferase</keyword>
<dbReference type="PANTHER" id="PTHR43420">
    <property type="entry name" value="ACETYLTRANSFERASE"/>
    <property type="match status" value="1"/>
</dbReference>
<evidence type="ECO:0000256" key="1">
    <source>
        <dbReference type="ARBA" id="ARBA00022679"/>
    </source>
</evidence>
<name>A0ABT1LBM8_9HYPH</name>
<protein>
    <submittedName>
        <fullName evidence="4">GNAT family N-acetyltransferase</fullName>
    </submittedName>
</protein>
<dbReference type="Proteomes" id="UP001205890">
    <property type="component" value="Unassembled WGS sequence"/>
</dbReference>
<keyword evidence="5" id="KW-1185">Reference proteome</keyword>
<dbReference type="PROSITE" id="PS51186">
    <property type="entry name" value="GNAT"/>
    <property type="match status" value="1"/>
</dbReference>
<dbReference type="Gene3D" id="3.40.630.30">
    <property type="match status" value="1"/>
</dbReference>
<dbReference type="RefSeq" id="WP_254741357.1">
    <property type="nucleotide sequence ID" value="NZ_JANCLU010000008.1"/>
</dbReference>
<accession>A0ABT1LBM8</accession>
<dbReference type="PANTHER" id="PTHR43420:SF44">
    <property type="entry name" value="ACETYLTRANSFERASE YPEA"/>
    <property type="match status" value="1"/>
</dbReference>
<evidence type="ECO:0000256" key="2">
    <source>
        <dbReference type="ARBA" id="ARBA00023315"/>
    </source>
</evidence>
<evidence type="ECO:0000259" key="3">
    <source>
        <dbReference type="PROSITE" id="PS51186"/>
    </source>
</evidence>
<reference evidence="4 5" key="1">
    <citation type="submission" date="2022-07" db="EMBL/GenBank/DDBJ databases">
        <authorList>
            <person name="Li W.-J."/>
            <person name="Deng Q.-Q."/>
        </authorList>
    </citation>
    <scope>NUCLEOTIDE SEQUENCE [LARGE SCALE GENOMIC DNA]</scope>
    <source>
        <strain evidence="4 5">SYSU M60028</strain>
    </source>
</reference>
<feature type="domain" description="N-acetyltransferase" evidence="3">
    <location>
        <begin position="130"/>
        <end position="260"/>
    </location>
</feature>
<dbReference type="Pfam" id="PF24553">
    <property type="entry name" value="Rv0428c_C"/>
    <property type="match status" value="1"/>
</dbReference>
<dbReference type="InterPro" id="IPR016181">
    <property type="entry name" value="Acyl_CoA_acyltransferase"/>
</dbReference>